<sequence>MEIPSELKLQRRTIELEAKEKGGKQGEKGEILAEDSSEQPAAQPLASKQTKQTDNRCINKGRQIEQVKSGRLSNAGKRGDQSAAAGGSQQTKGQDKGSVVKETTSTMVAHKVYKMERLCALPGAFSK</sequence>
<protein>
    <submittedName>
        <fullName evidence="2">Uncharacterized protein</fullName>
    </submittedName>
</protein>
<dbReference type="Proteomes" id="UP001359485">
    <property type="component" value="Unassembled WGS sequence"/>
</dbReference>
<accession>A0ABR1ARY3</accession>
<comment type="caution">
    <text evidence="2">The sequence shown here is derived from an EMBL/GenBank/DDBJ whole genome shotgun (WGS) entry which is preliminary data.</text>
</comment>
<gene>
    <name evidence="2" type="ORF">RUM44_009170</name>
</gene>
<feature type="region of interest" description="Disordered" evidence="1">
    <location>
        <begin position="16"/>
        <end position="100"/>
    </location>
</feature>
<name>A0ABR1ARY3_POLSC</name>
<proteinExistence type="predicted"/>
<evidence type="ECO:0000313" key="2">
    <source>
        <dbReference type="EMBL" id="KAK6626694.1"/>
    </source>
</evidence>
<feature type="compositionally biased region" description="Basic and acidic residues" evidence="1">
    <location>
        <begin position="16"/>
        <end position="31"/>
    </location>
</feature>
<evidence type="ECO:0000313" key="3">
    <source>
        <dbReference type="Proteomes" id="UP001359485"/>
    </source>
</evidence>
<feature type="compositionally biased region" description="Polar residues" evidence="1">
    <location>
        <begin position="46"/>
        <end position="56"/>
    </location>
</feature>
<keyword evidence="3" id="KW-1185">Reference proteome</keyword>
<reference evidence="2 3" key="1">
    <citation type="submission" date="2023-09" db="EMBL/GenBank/DDBJ databases">
        <title>Genomes of two closely related lineages of the louse Polyplax serrata with different host specificities.</title>
        <authorList>
            <person name="Martinu J."/>
            <person name="Tarabai H."/>
            <person name="Stefka J."/>
            <person name="Hypsa V."/>
        </authorList>
    </citation>
    <scope>NUCLEOTIDE SEQUENCE [LARGE SCALE GENOMIC DNA]</scope>
    <source>
        <strain evidence="2">98ZLc_SE</strain>
    </source>
</reference>
<dbReference type="EMBL" id="JAWJWF010000045">
    <property type="protein sequence ID" value="KAK6626694.1"/>
    <property type="molecule type" value="Genomic_DNA"/>
</dbReference>
<evidence type="ECO:0000256" key="1">
    <source>
        <dbReference type="SAM" id="MobiDB-lite"/>
    </source>
</evidence>
<organism evidence="2 3">
    <name type="scientific">Polyplax serrata</name>
    <name type="common">Common mouse louse</name>
    <dbReference type="NCBI Taxonomy" id="468196"/>
    <lineage>
        <taxon>Eukaryota</taxon>
        <taxon>Metazoa</taxon>
        <taxon>Ecdysozoa</taxon>
        <taxon>Arthropoda</taxon>
        <taxon>Hexapoda</taxon>
        <taxon>Insecta</taxon>
        <taxon>Pterygota</taxon>
        <taxon>Neoptera</taxon>
        <taxon>Paraneoptera</taxon>
        <taxon>Psocodea</taxon>
        <taxon>Troctomorpha</taxon>
        <taxon>Phthiraptera</taxon>
        <taxon>Anoplura</taxon>
        <taxon>Polyplacidae</taxon>
        <taxon>Polyplax</taxon>
    </lineage>
</organism>